<evidence type="ECO:0000256" key="3">
    <source>
        <dbReference type="ARBA" id="ARBA00022475"/>
    </source>
</evidence>
<evidence type="ECO:0000256" key="7">
    <source>
        <dbReference type="RuleBase" id="RU363032"/>
    </source>
</evidence>
<dbReference type="Gene3D" id="1.10.3720.10">
    <property type="entry name" value="MetI-like"/>
    <property type="match status" value="1"/>
</dbReference>
<dbReference type="PANTHER" id="PTHR30465">
    <property type="entry name" value="INNER MEMBRANE ABC TRANSPORTER"/>
    <property type="match status" value="1"/>
</dbReference>
<dbReference type="EMBL" id="VFSS01000003">
    <property type="protein sequence ID" value="TPE57588.1"/>
    <property type="molecule type" value="Genomic_DNA"/>
</dbReference>
<keyword evidence="3" id="KW-1003">Cell membrane</keyword>
<protein>
    <submittedName>
        <fullName evidence="9">ABC transporter permease</fullName>
    </submittedName>
</protein>
<gene>
    <name evidence="9" type="ORF">FJO69_01495</name>
</gene>
<feature type="transmembrane region" description="Helical" evidence="7">
    <location>
        <begin position="166"/>
        <end position="191"/>
    </location>
</feature>
<dbReference type="AlphaFoldDB" id="A0A501XAD0"/>
<sequence>MFKYIRQRVLWAILTLFIIAFFSYILIATYAPDPFEPVIENIKTTKKGMTEAQVNAFIDELRVTTGLARWEIINGEKLAVIYTPFERFFLYLGKIFKSGDFGFFINPANNPNSSIFTEEKGMAYLFFKPLSYTLIITGPAMLISTPLGIIIGVISGYKRGKTFDNVANFFATIIIGIPSFILAPIFISIFMSFGIPPRVFIGQDQTIGTKIISFIPPIIVMTIVSTVGFIAFTRNQVITVLSSNYILIAKTKGLSTWQIFSKYVLRNIFIPLIGAILGSFVGLLSGSIIIETYWSVPGTSNVIAHAFPMGEINIIMFSTLFFTLISLILTIIVDISYVLLDPRITYAQKSKRNYWLFFKAWKERRKIEKDLYQTHLQSQPAQISKGEK</sequence>
<evidence type="ECO:0000256" key="2">
    <source>
        <dbReference type="ARBA" id="ARBA00022448"/>
    </source>
</evidence>
<comment type="similarity">
    <text evidence="7">Belongs to the binding-protein-dependent transport system permease family.</text>
</comment>
<keyword evidence="10" id="KW-1185">Reference proteome</keyword>
<comment type="subcellular location">
    <subcellularLocation>
        <location evidence="1 7">Cell membrane</location>
        <topology evidence="1 7">Multi-pass membrane protein</topology>
    </subcellularLocation>
</comment>
<dbReference type="OrthoDB" id="9789439at2"/>
<dbReference type="SUPFAM" id="SSF161098">
    <property type="entry name" value="MetI-like"/>
    <property type="match status" value="1"/>
</dbReference>
<dbReference type="GO" id="GO:0005886">
    <property type="term" value="C:plasma membrane"/>
    <property type="evidence" value="ECO:0007669"/>
    <property type="project" value="UniProtKB-SubCell"/>
</dbReference>
<keyword evidence="2 7" id="KW-0813">Transport</keyword>
<keyword evidence="6 7" id="KW-0472">Membrane</keyword>
<feature type="transmembrane region" description="Helical" evidence="7">
    <location>
        <begin position="9"/>
        <end position="31"/>
    </location>
</feature>
<evidence type="ECO:0000259" key="8">
    <source>
        <dbReference type="PROSITE" id="PS50928"/>
    </source>
</evidence>
<accession>A0A501XAD0</accession>
<dbReference type="CDD" id="cd06261">
    <property type="entry name" value="TM_PBP2"/>
    <property type="match status" value="1"/>
</dbReference>
<evidence type="ECO:0000256" key="6">
    <source>
        <dbReference type="ARBA" id="ARBA00023136"/>
    </source>
</evidence>
<evidence type="ECO:0000313" key="9">
    <source>
        <dbReference type="EMBL" id="TPE57588.1"/>
    </source>
</evidence>
<comment type="caution">
    <text evidence="9">The sequence shown here is derived from an EMBL/GenBank/DDBJ whole genome shotgun (WGS) entry which is preliminary data.</text>
</comment>
<dbReference type="RefSeq" id="WP_140781240.1">
    <property type="nucleotide sequence ID" value="NZ_VFSS01000003.1"/>
</dbReference>
<dbReference type="PROSITE" id="PS50928">
    <property type="entry name" value="ABC_TM1"/>
    <property type="match status" value="1"/>
</dbReference>
<dbReference type="GO" id="GO:0055085">
    <property type="term" value="P:transmembrane transport"/>
    <property type="evidence" value="ECO:0007669"/>
    <property type="project" value="InterPro"/>
</dbReference>
<name>A0A501XAD0_9BACT</name>
<dbReference type="Proteomes" id="UP000319776">
    <property type="component" value="Unassembled WGS sequence"/>
</dbReference>
<dbReference type="InterPro" id="IPR035906">
    <property type="entry name" value="MetI-like_sf"/>
</dbReference>
<evidence type="ECO:0000313" key="10">
    <source>
        <dbReference type="Proteomes" id="UP000319776"/>
    </source>
</evidence>
<feature type="transmembrane region" description="Helical" evidence="7">
    <location>
        <begin position="211"/>
        <end position="232"/>
    </location>
</feature>
<evidence type="ECO:0000256" key="4">
    <source>
        <dbReference type="ARBA" id="ARBA00022692"/>
    </source>
</evidence>
<feature type="transmembrane region" description="Helical" evidence="7">
    <location>
        <begin position="130"/>
        <end position="154"/>
    </location>
</feature>
<reference evidence="9 10" key="1">
    <citation type="submission" date="2019-06" db="EMBL/GenBank/DDBJ databases">
        <title>Mycoplasma falconis type strain whole genome sequence.</title>
        <authorList>
            <person name="Spergser J."/>
        </authorList>
    </citation>
    <scope>NUCLEOTIDE SEQUENCE [LARGE SCALE GENOMIC DNA]</scope>
    <source>
        <strain evidence="9 10">ATCC 51372</strain>
    </source>
</reference>
<feature type="transmembrane region" description="Helical" evidence="7">
    <location>
        <begin position="268"/>
        <end position="294"/>
    </location>
</feature>
<evidence type="ECO:0000256" key="5">
    <source>
        <dbReference type="ARBA" id="ARBA00022989"/>
    </source>
</evidence>
<dbReference type="Pfam" id="PF00528">
    <property type="entry name" value="BPD_transp_1"/>
    <property type="match status" value="1"/>
</dbReference>
<feature type="transmembrane region" description="Helical" evidence="7">
    <location>
        <begin position="314"/>
        <end position="340"/>
    </location>
</feature>
<keyword evidence="4 7" id="KW-0812">Transmembrane</keyword>
<organism evidence="9 10">
    <name type="scientific">[Mycoplasma] falconis</name>
    <dbReference type="NCBI Taxonomy" id="92403"/>
    <lineage>
        <taxon>Bacteria</taxon>
        <taxon>Bacillati</taxon>
        <taxon>Mycoplasmatota</taxon>
        <taxon>Mycoplasmoidales</taxon>
        <taxon>Metamycoplasmataceae</taxon>
        <taxon>Metamycoplasma</taxon>
    </lineage>
</organism>
<proteinExistence type="inferred from homology"/>
<evidence type="ECO:0000256" key="1">
    <source>
        <dbReference type="ARBA" id="ARBA00004651"/>
    </source>
</evidence>
<dbReference type="PANTHER" id="PTHR30465:SF0">
    <property type="entry name" value="OLIGOPEPTIDE TRANSPORT SYSTEM PERMEASE PROTEIN APPB"/>
    <property type="match status" value="1"/>
</dbReference>
<feature type="domain" description="ABC transmembrane type-1" evidence="8">
    <location>
        <begin position="130"/>
        <end position="333"/>
    </location>
</feature>
<dbReference type="InterPro" id="IPR000515">
    <property type="entry name" value="MetI-like"/>
</dbReference>
<keyword evidence="5 7" id="KW-1133">Transmembrane helix</keyword>